<reference evidence="4" key="1">
    <citation type="journal article" date="2018" name="Nat. Microbiol.">
        <title>Leveraging single-cell genomics to expand the fungal tree of life.</title>
        <authorList>
            <person name="Ahrendt S.R."/>
            <person name="Quandt C.A."/>
            <person name="Ciobanu D."/>
            <person name="Clum A."/>
            <person name="Salamov A."/>
            <person name="Andreopoulos B."/>
            <person name="Cheng J.F."/>
            <person name="Woyke T."/>
            <person name="Pelin A."/>
            <person name="Henrissat B."/>
            <person name="Reynolds N.K."/>
            <person name="Benny G.L."/>
            <person name="Smith M.E."/>
            <person name="James T.Y."/>
            <person name="Grigoriev I.V."/>
        </authorList>
    </citation>
    <scope>NUCLEOTIDE SEQUENCE [LARGE SCALE GENOMIC DNA]</scope>
    <source>
        <strain evidence="4">ATCC 52028</strain>
    </source>
</reference>
<dbReference type="AlphaFoldDB" id="A0A4P9WY62"/>
<keyword evidence="4" id="KW-1185">Reference proteome</keyword>
<evidence type="ECO:0000256" key="1">
    <source>
        <dbReference type="SAM" id="MobiDB-lite"/>
    </source>
</evidence>
<feature type="signal peptide" evidence="2">
    <location>
        <begin position="1"/>
        <end position="23"/>
    </location>
</feature>
<gene>
    <name evidence="3" type="ORF">CXG81DRAFT_21328</name>
</gene>
<protein>
    <submittedName>
        <fullName evidence="3">Uncharacterized protein</fullName>
    </submittedName>
</protein>
<keyword evidence="2" id="KW-0732">Signal</keyword>
<evidence type="ECO:0000256" key="2">
    <source>
        <dbReference type="SAM" id="SignalP"/>
    </source>
</evidence>
<feature type="compositionally biased region" description="Polar residues" evidence="1">
    <location>
        <begin position="163"/>
        <end position="189"/>
    </location>
</feature>
<dbReference type="Proteomes" id="UP000274922">
    <property type="component" value="Unassembled WGS sequence"/>
</dbReference>
<feature type="region of interest" description="Disordered" evidence="1">
    <location>
        <begin position="85"/>
        <end position="201"/>
    </location>
</feature>
<proteinExistence type="predicted"/>
<evidence type="ECO:0000313" key="4">
    <source>
        <dbReference type="Proteomes" id="UP000274922"/>
    </source>
</evidence>
<organism evidence="3 4">
    <name type="scientific">Caulochytrium protostelioides</name>
    <dbReference type="NCBI Taxonomy" id="1555241"/>
    <lineage>
        <taxon>Eukaryota</taxon>
        <taxon>Fungi</taxon>
        <taxon>Fungi incertae sedis</taxon>
        <taxon>Chytridiomycota</taxon>
        <taxon>Chytridiomycota incertae sedis</taxon>
        <taxon>Chytridiomycetes</taxon>
        <taxon>Caulochytriales</taxon>
        <taxon>Caulochytriaceae</taxon>
        <taxon>Caulochytrium</taxon>
    </lineage>
</organism>
<sequence length="201" mass="21301">MKTFYGPLALVLAVPYLTCDVDSAPVAGVATLKNMGAKLTGLPNAFIDSTYALETKWAAPSSDANATPPKRQKVYNALAKFRMVPPLETTSSSRPERFDREQGSDTDSRSHSGKSDESMIAGDGSGRSSRSDESSDPHAGHRSTASSRGTSLFGDASPRLGVSKSTSNQYVESSSSLVQKPTRSSSLSSDEQELIPFDTTG</sequence>
<feature type="compositionally biased region" description="Basic and acidic residues" evidence="1">
    <location>
        <begin position="129"/>
        <end position="139"/>
    </location>
</feature>
<name>A0A4P9WY62_9FUNG</name>
<accession>A0A4P9WY62</accession>
<feature type="chain" id="PRO_5020472248" evidence="2">
    <location>
        <begin position="24"/>
        <end position="201"/>
    </location>
</feature>
<dbReference type="EMBL" id="ML014435">
    <property type="protein sequence ID" value="RKO98439.1"/>
    <property type="molecule type" value="Genomic_DNA"/>
</dbReference>
<feature type="compositionally biased region" description="Basic and acidic residues" evidence="1">
    <location>
        <begin position="94"/>
        <end position="117"/>
    </location>
</feature>
<evidence type="ECO:0000313" key="3">
    <source>
        <dbReference type="EMBL" id="RKO98439.1"/>
    </source>
</evidence>